<dbReference type="Proteomes" id="UP000321945">
    <property type="component" value="Unassembled WGS sequence"/>
</dbReference>
<name>A0A5C6YME9_9FLAO</name>
<accession>A0A5C6YME9</accession>
<evidence type="ECO:0000256" key="1">
    <source>
        <dbReference type="SAM" id="Phobius"/>
    </source>
</evidence>
<dbReference type="Pfam" id="PF14052">
    <property type="entry name" value="Caps_assemb_Wzi"/>
    <property type="match status" value="1"/>
</dbReference>
<dbReference type="Gene3D" id="2.40.160.130">
    <property type="entry name" value="Capsule assembly protein Wzi"/>
    <property type="match status" value="1"/>
</dbReference>
<dbReference type="InterPro" id="IPR038636">
    <property type="entry name" value="Wzi_sf"/>
</dbReference>
<evidence type="ECO:0000313" key="3">
    <source>
        <dbReference type="Proteomes" id="UP000321945"/>
    </source>
</evidence>
<reference evidence="2 3" key="1">
    <citation type="submission" date="2019-08" db="EMBL/GenBank/DDBJ databases">
        <title>Genome of Aequorivita lipolytica Y10-2 (type strain).</title>
        <authorList>
            <person name="Bowman J.P."/>
        </authorList>
    </citation>
    <scope>NUCLEOTIDE SEQUENCE [LARGE SCALE GENOMIC DNA]</scope>
    <source>
        <strain evidence="2 3">Y10-2</strain>
    </source>
</reference>
<keyword evidence="1" id="KW-1133">Transmembrane helix</keyword>
<keyword evidence="1" id="KW-0472">Membrane</keyword>
<dbReference type="OrthoDB" id="596512at2"/>
<comment type="caution">
    <text evidence="2">The sequence shown here is derived from an EMBL/GenBank/DDBJ whole genome shotgun (WGS) entry which is preliminary data.</text>
</comment>
<dbReference type="AlphaFoldDB" id="A0A5C6YME9"/>
<dbReference type="InterPro" id="IPR026950">
    <property type="entry name" value="Caps_assemb_Wzi"/>
</dbReference>
<feature type="transmembrane region" description="Helical" evidence="1">
    <location>
        <begin position="21"/>
        <end position="39"/>
    </location>
</feature>
<protein>
    <submittedName>
        <fullName evidence="2">Capsule assembly Wzi family protein</fullName>
    </submittedName>
</protein>
<sequence length="468" mass="52665">MVTHILKKNVLFYREFSIDKFRFMKASVIVVFLIPLQFFSQEFEIGGTVESKTILATKDENPFWFHTNTNNSLGELSNLSATAELKSNLSFSSFKLNAGVAIYGRDGVEDAIQRRDLYIQFENSWLLATIGAKKQTEVLDGLSSTNQNFLWSGNARPLPGLLLEANNPIKISKAFALDWGIAHYEMNDDRFVDGTHLHYKRLALITRFNENNKLTAKIQHYAQWGGTSPVYGNLKDGAKDFVNMFFAHTTSEVEIDNEILNKLGNHLGTYFLEYKTKNKLGEFSIYLEHPFEDGSGSGLKNFPDGVYGIHFKPINQSIISSILYEYITTTDQSGLSGGSGRDSYFSNGIYRSGWTYEENIIGAPFILFDKNVEIDGGNTAFISNRSEVHNIGVAGGLNKFQWKLKSTYAKYLGTYSRPFTPEWKSWYNFGSLSYKTTKIGIFTIICGADFSNISQTILGGGLAYSYSF</sequence>
<proteinExistence type="predicted"/>
<dbReference type="EMBL" id="VORU01000016">
    <property type="protein sequence ID" value="TXD68041.1"/>
    <property type="molecule type" value="Genomic_DNA"/>
</dbReference>
<gene>
    <name evidence="2" type="ORF">ESV24_14115</name>
</gene>
<organism evidence="2 3">
    <name type="scientific">Aequorivita lipolytica</name>
    <dbReference type="NCBI Taxonomy" id="153267"/>
    <lineage>
        <taxon>Bacteria</taxon>
        <taxon>Pseudomonadati</taxon>
        <taxon>Bacteroidota</taxon>
        <taxon>Flavobacteriia</taxon>
        <taxon>Flavobacteriales</taxon>
        <taxon>Flavobacteriaceae</taxon>
        <taxon>Aequorivita</taxon>
    </lineage>
</organism>
<keyword evidence="1" id="KW-0812">Transmembrane</keyword>
<evidence type="ECO:0000313" key="2">
    <source>
        <dbReference type="EMBL" id="TXD68041.1"/>
    </source>
</evidence>
<keyword evidence="3" id="KW-1185">Reference proteome</keyword>